<evidence type="ECO:0000256" key="5">
    <source>
        <dbReference type="ARBA" id="ARBA00023054"/>
    </source>
</evidence>
<keyword evidence="6 8" id="KW-0505">Motor protein</keyword>
<dbReference type="AlphaFoldDB" id="A0A9W9Z9Q3"/>
<evidence type="ECO:0000313" key="11">
    <source>
        <dbReference type="EMBL" id="KAJ7377044.1"/>
    </source>
</evidence>
<proteinExistence type="inferred from homology"/>
<dbReference type="GO" id="GO:0005524">
    <property type="term" value="F:ATP binding"/>
    <property type="evidence" value="ECO:0007669"/>
    <property type="project" value="UniProtKB-UniRule"/>
</dbReference>
<dbReference type="GO" id="GO:0007018">
    <property type="term" value="P:microtubule-based movement"/>
    <property type="evidence" value="ECO:0007669"/>
    <property type="project" value="InterPro"/>
</dbReference>
<evidence type="ECO:0000256" key="6">
    <source>
        <dbReference type="ARBA" id="ARBA00023175"/>
    </source>
</evidence>
<dbReference type="InterPro" id="IPR027417">
    <property type="entry name" value="P-loop_NTPase"/>
</dbReference>
<dbReference type="Gene3D" id="1.20.58.1980">
    <property type="match status" value="1"/>
</dbReference>
<keyword evidence="12" id="KW-1185">Reference proteome</keyword>
<dbReference type="InterPro" id="IPR036961">
    <property type="entry name" value="Kinesin_motor_dom_sf"/>
</dbReference>
<feature type="compositionally biased region" description="Low complexity" evidence="9">
    <location>
        <begin position="150"/>
        <end position="163"/>
    </location>
</feature>
<evidence type="ECO:0000256" key="7">
    <source>
        <dbReference type="ARBA" id="ARBA00023212"/>
    </source>
</evidence>
<dbReference type="GO" id="GO:0008017">
    <property type="term" value="F:microtubule binding"/>
    <property type="evidence" value="ECO:0007669"/>
    <property type="project" value="InterPro"/>
</dbReference>
<feature type="compositionally biased region" description="Polar residues" evidence="9">
    <location>
        <begin position="247"/>
        <end position="258"/>
    </location>
</feature>
<reference evidence="11" key="1">
    <citation type="submission" date="2023-01" db="EMBL/GenBank/DDBJ databases">
        <title>Genome assembly of the deep-sea coral Lophelia pertusa.</title>
        <authorList>
            <person name="Herrera S."/>
            <person name="Cordes E."/>
        </authorList>
    </citation>
    <scope>NUCLEOTIDE SEQUENCE</scope>
    <source>
        <strain evidence="11">USNM1676648</strain>
        <tissue evidence="11">Polyp</tissue>
    </source>
</reference>
<feature type="binding site" evidence="8">
    <location>
        <begin position="15"/>
        <end position="22"/>
    </location>
    <ligand>
        <name>ATP</name>
        <dbReference type="ChEBI" id="CHEBI:30616"/>
    </ligand>
</feature>
<dbReference type="SMART" id="SM00129">
    <property type="entry name" value="KISc"/>
    <property type="match status" value="1"/>
</dbReference>
<feature type="region of interest" description="Disordered" evidence="9">
    <location>
        <begin position="150"/>
        <end position="258"/>
    </location>
</feature>
<evidence type="ECO:0000256" key="4">
    <source>
        <dbReference type="ARBA" id="ARBA00022840"/>
    </source>
</evidence>
<feature type="compositionally biased region" description="Polar residues" evidence="9">
    <location>
        <begin position="183"/>
        <end position="206"/>
    </location>
</feature>
<evidence type="ECO:0000256" key="3">
    <source>
        <dbReference type="ARBA" id="ARBA00022741"/>
    </source>
</evidence>
<accession>A0A9W9Z9Q3</accession>
<comment type="subcellular location">
    <subcellularLocation>
        <location evidence="1">Cytoplasm</location>
        <location evidence="1">Cytoskeleton</location>
    </subcellularLocation>
</comment>
<comment type="caution">
    <text evidence="11">The sequence shown here is derived from an EMBL/GenBank/DDBJ whole genome shotgun (WGS) entry which is preliminary data.</text>
</comment>
<gene>
    <name evidence="11" type="ORF">OS493_031002</name>
</gene>
<dbReference type="PROSITE" id="PS50067">
    <property type="entry name" value="KINESIN_MOTOR_2"/>
    <property type="match status" value="1"/>
</dbReference>
<comment type="similarity">
    <text evidence="8">Belongs to the TRAFAC class myosin-kinesin ATPase superfamily. Kinesin family.</text>
</comment>
<name>A0A9W9Z9Q3_9CNID</name>
<dbReference type="PANTHER" id="PTHR47968:SF36">
    <property type="entry name" value="KINESIN HEAVY CHAIN ISOFORM X1"/>
    <property type="match status" value="1"/>
</dbReference>
<dbReference type="SUPFAM" id="SSF52540">
    <property type="entry name" value="P-loop containing nucleoside triphosphate hydrolases"/>
    <property type="match status" value="2"/>
</dbReference>
<evidence type="ECO:0000313" key="12">
    <source>
        <dbReference type="Proteomes" id="UP001163046"/>
    </source>
</evidence>
<keyword evidence="4 8" id="KW-0067">ATP-binding</keyword>
<dbReference type="OrthoDB" id="3176171at2759"/>
<evidence type="ECO:0000259" key="10">
    <source>
        <dbReference type="PROSITE" id="PS50067"/>
    </source>
</evidence>
<evidence type="ECO:0000256" key="1">
    <source>
        <dbReference type="ARBA" id="ARBA00004245"/>
    </source>
</evidence>
<organism evidence="11 12">
    <name type="scientific">Desmophyllum pertusum</name>
    <dbReference type="NCBI Taxonomy" id="174260"/>
    <lineage>
        <taxon>Eukaryota</taxon>
        <taxon>Metazoa</taxon>
        <taxon>Cnidaria</taxon>
        <taxon>Anthozoa</taxon>
        <taxon>Hexacorallia</taxon>
        <taxon>Scleractinia</taxon>
        <taxon>Caryophylliina</taxon>
        <taxon>Caryophylliidae</taxon>
        <taxon>Desmophyllum</taxon>
    </lineage>
</organism>
<dbReference type="GO" id="GO:0003777">
    <property type="term" value="F:microtubule motor activity"/>
    <property type="evidence" value="ECO:0007669"/>
    <property type="project" value="InterPro"/>
</dbReference>
<evidence type="ECO:0000256" key="9">
    <source>
        <dbReference type="SAM" id="MobiDB-lite"/>
    </source>
</evidence>
<dbReference type="InterPro" id="IPR027640">
    <property type="entry name" value="Kinesin-like_fam"/>
</dbReference>
<keyword evidence="7" id="KW-0963">Cytoplasm</keyword>
<feature type="domain" description="Kinesin motor" evidence="10">
    <location>
        <begin position="1"/>
        <end position="366"/>
    </location>
</feature>
<protein>
    <recommendedName>
        <fullName evidence="10">Kinesin motor domain-containing protein</fullName>
    </recommendedName>
</protein>
<keyword evidence="7" id="KW-0206">Cytoskeleton</keyword>
<dbReference type="PANTHER" id="PTHR47968">
    <property type="entry name" value="CENTROMERE PROTEIN E"/>
    <property type="match status" value="1"/>
</dbReference>
<dbReference type="GO" id="GO:0005874">
    <property type="term" value="C:microtubule"/>
    <property type="evidence" value="ECO:0007669"/>
    <property type="project" value="UniProtKB-KW"/>
</dbReference>
<keyword evidence="3 8" id="KW-0547">Nucleotide-binding</keyword>
<evidence type="ECO:0000256" key="8">
    <source>
        <dbReference type="PROSITE-ProRule" id="PRU00283"/>
    </source>
</evidence>
<dbReference type="PRINTS" id="PR00380">
    <property type="entry name" value="KINESINHEAVY"/>
</dbReference>
<dbReference type="InterPro" id="IPR001752">
    <property type="entry name" value="Kinesin_motor_dom"/>
</dbReference>
<dbReference type="EMBL" id="MU826384">
    <property type="protein sequence ID" value="KAJ7377044.1"/>
    <property type="molecule type" value="Genomic_DNA"/>
</dbReference>
<dbReference type="Pfam" id="PF00225">
    <property type="entry name" value="Kinesin"/>
    <property type="match status" value="2"/>
</dbReference>
<dbReference type="Gene3D" id="3.40.850.10">
    <property type="entry name" value="Kinesin motor domain"/>
    <property type="match status" value="1"/>
</dbReference>
<dbReference type="Proteomes" id="UP001163046">
    <property type="component" value="Unassembled WGS sequence"/>
</dbReference>
<sequence>MPCSQGFNGTLMAYGQTGTGKTYTMMSSDGICVLVVEKLFKRIHLDKYHDYKVCMSYLQIYQEKIFDLLNANSKVDLVLREDPKKGVYVENLSEFVVRDTAEVLSLLKLGKKKLIFAETRMNRVFKQITVERTLSKGGIKAAAEGFSSESSLLSPSSTMTPPSRKAVRSTGSLDRLRDETKTRSTPLKVTSSSRPQSFIPRKTSTPGPKRGLSRNNDCRHSFHLSSLPEMRGAPARPKPLFMGSGESLPNTPSASEGSDLQFCMDSELESGTESEGWDDDDESFLEGIRIRDDVLITGRININTIHALSEGKRTHIPYRNSSLTRLLQDSLGGNCKTSFVMCISPLLRDVNETRCTLDFGQRALKITTTAYVNVDRTEVTTSQKTRPVSVDQRNQLKDLLKGCQGKMRQEEEGLRKPQLRTWNLRVIEVVEHNHHCWMRVVGIAPEGSDLLTMVVVSDMVPMEMDQIQVSDLSFYALL</sequence>
<evidence type="ECO:0000256" key="2">
    <source>
        <dbReference type="ARBA" id="ARBA00022701"/>
    </source>
</evidence>
<keyword evidence="2" id="KW-0493">Microtubule</keyword>
<keyword evidence="5" id="KW-0175">Coiled coil</keyword>